<organism evidence="2 3">
    <name type="scientific">Rhodanobacter caeni</name>
    <dbReference type="NCBI Taxonomy" id="657654"/>
    <lineage>
        <taxon>Bacteria</taxon>
        <taxon>Pseudomonadati</taxon>
        <taxon>Pseudomonadota</taxon>
        <taxon>Gammaproteobacteria</taxon>
        <taxon>Lysobacterales</taxon>
        <taxon>Rhodanobacteraceae</taxon>
        <taxon>Rhodanobacter</taxon>
    </lineage>
</organism>
<dbReference type="PANTHER" id="PTHR13774:SF32">
    <property type="entry name" value="ANTISENSE-ENHANCING SEQUENCE 1"/>
    <property type="match status" value="1"/>
</dbReference>
<proteinExistence type="inferred from homology"/>
<keyword evidence="3" id="KW-1185">Reference proteome</keyword>
<protein>
    <submittedName>
        <fullName evidence="2">PhzF family phenazine biosynthesis protein</fullName>
    </submittedName>
</protein>
<dbReference type="Gene3D" id="3.10.310.10">
    <property type="entry name" value="Diaminopimelate Epimerase, Chain A, domain 1"/>
    <property type="match status" value="2"/>
</dbReference>
<dbReference type="SUPFAM" id="SSF54506">
    <property type="entry name" value="Diaminopimelate epimerase-like"/>
    <property type="match status" value="1"/>
</dbReference>
<evidence type="ECO:0000313" key="2">
    <source>
        <dbReference type="EMBL" id="GAA0259424.1"/>
    </source>
</evidence>
<evidence type="ECO:0000313" key="3">
    <source>
        <dbReference type="Proteomes" id="UP001500657"/>
    </source>
</evidence>
<gene>
    <name evidence="2" type="ORF">GCM10009126_25940</name>
</gene>
<dbReference type="PIRSF" id="PIRSF016184">
    <property type="entry name" value="PhzC_PhzF"/>
    <property type="match status" value="1"/>
</dbReference>
<name>A0ABN0URQ5_9GAMM</name>
<dbReference type="InterPro" id="IPR003719">
    <property type="entry name" value="Phenazine_PhzF-like"/>
</dbReference>
<dbReference type="Pfam" id="PF02567">
    <property type="entry name" value="PhzC-PhzF"/>
    <property type="match status" value="1"/>
</dbReference>
<reference evidence="2 3" key="1">
    <citation type="journal article" date="2019" name="Int. J. Syst. Evol. Microbiol.">
        <title>The Global Catalogue of Microorganisms (GCM) 10K type strain sequencing project: providing services to taxonomists for standard genome sequencing and annotation.</title>
        <authorList>
            <consortium name="The Broad Institute Genomics Platform"/>
            <consortium name="The Broad Institute Genome Sequencing Center for Infectious Disease"/>
            <person name="Wu L."/>
            <person name="Ma J."/>
        </authorList>
    </citation>
    <scope>NUCLEOTIDE SEQUENCE [LARGE SCALE GENOMIC DNA]</scope>
    <source>
        <strain evidence="2 3">JCM 16242</strain>
    </source>
</reference>
<dbReference type="RefSeq" id="WP_343883231.1">
    <property type="nucleotide sequence ID" value="NZ_BAAAFO010000004.1"/>
</dbReference>
<dbReference type="PANTHER" id="PTHR13774">
    <property type="entry name" value="PHENAZINE BIOSYNTHESIS PROTEIN"/>
    <property type="match status" value="1"/>
</dbReference>
<sequence>MTVLRYLHMDVFAATPGGGNHLGVVIGADGWSTAEMQRFARWTALVETTFLLPPTAPDASYRVRIFMPHKEIPFAGHPSVGSAHAVLSCGLAAPRDGILWQECGAGVLPIRVEGHGAERELLLQSPPSRIVATGHEAHPLLAAALGGVEAGALPPALIDGGRRWWLAELADEASLRAWQPDHAAIGALAQASDSMGLCVFARSAHAEYQLAVRAFPAGVGVVEDPASGAANGLIAAYIAHAEPHGLLSHGYRVSQGREVGHDARLVARIDGATTWIGGRSHTVVDGSLDWITRDASETRVVEASAERLVGLG</sequence>
<comment type="similarity">
    <text evidence="1">Belongs to the PhzF family.</text>
</comment>
<comment type="caution">
    <text evidence="2">The sequence shown here is derived from an EMBL/GenBank/DDBJ whole genome shotgun (WGS) entry which is preliminary data.</text>
</comment>
<evidence type="ECO:0000256" key="1">
    <source>
        <dbReference type="ARBA" id="ARBA00008270"/>
    </source>
</evidence>
<dbReference type="NCBIfam" id="TIGR00654">
    <property type="entry name" value="PhzF_family"/>
    <property type="match status" value="1"/>
</dbReference>
<dbReference type="EMBL" id="BAAAFO010000004">
    <property type="protein sequence ID" value="GAA0259424.1"/>
    <property type="molecule type" value="Genomic_DNA"/>
</dbReference>
<accession>A0ABN0URQ5</accession>
<dbReference type="Proteomes" id="UP001500657">
    <property type="component" value="Unassembled WGS sequence"/>
</dbReference>